<keyword evidence="8" id="KW-1185">Reference proteome</keyword>
<dbReference type="Pfam" id="PF14759">
    <property type="entry name" value="Reductase_C"/>
    <property type="match status" value="1"/>
</dbReference>
<dbReference type="PRINTS" id="PR00411">
    <property type="entry name" value="PNDRDTASEI"/>
</dbReference>
<comment type="cofactor">
    <cofactor evidence="1">
        <name>FAD</name>
        <dbReference type="ChEBI" id="CHEBI:57692"/>
    </cofactor>
</comment>
<dbReference type="GO" id="GO:0005737">
    <property type="term" value="C:cytoplasm"/>
    <property type="evidence" value="ECO:0007669"/>
    <property type="project" value="TreeGrafter"/>
</dbReference>
<keyword evidence="2" id="KW-0285">Flavoprotein</keyword>
<organism evidence="7 8">
    <name type="scientific">Flammeovirga agarivorans</name>
    <dbReference type="NCBI Taxonomy" id="2726742"/>
    <lineage>
        <taxon>Bacteria</taxon>
        <taxon>Pseudomonadati</taxon>
        <taxon>Bacteroidota</taxon>
        <taxon>Cytophagia</taxon>
        <taxon>Cytophagales</taxon>
        <taxon>Flammeovirgaceae</taxon>
        <taxon>Flammeovirga</taxon>
    </lineage>
</organism>
<dbReference type="GO" id="GO:0016651">
    <property type="term" value="F:oxidoreductase activity, acting on NAD(P)H"/>
    <property type="evidence" value="ECO:0007669"/>
    <property type="project" value="TreeGrafter"/>
</dbReference>
<keyword evidence="4" id="KW-0560">Oxidoreductase</keyword>
<dbReference type="AlphaFoldDB" id="A0A7X8SH44"/>
<feature type="domain" description="FAD/NAD(P)-binding" evidence="5">
    <location>
        <begin position="9"/>
        <end position="308"/>
    </location>
</feature>
<dbReference type="InterPro" id="IPR016156">
    <property type="entry name" value="FAD/NAD-linked_Rdtase_dimer_sf"/>
</dbReference>
<dbReference type="Proteomes" id="UP000585050">
    <property type="component" value="Unassembled WGS sequence"/>
</dbReference>
<dbReference type="InterPro" id="IPR050446">
    <property type="entry name" value="FAD-oxidoreductase/Apoptosis"/>
</dbReference>
<keyword evidence="3" id="KW-0274">FAD</keyword>
<sequence>METQKDRACVIIGGSHAGVNVAFSLRKEGYKGSITIIDKDPVLPYHRPPLSKTYLTSDDNIEQNCIKSLESYQKENIHLKLGTEVKTVDKQKQSVTTCTGEEFSYTELILATGASPIIPNIEGIDQLNNCFSLRNANDVTSIKNYITTSERKRVVIIGGGYIGLEIAASLKKLGASVVVLERENRILARVTSEETSSYFHELHSDHGVDILTNKSVVSFTVRNEDTIVYCEDDSNFSADMIILGVGVKVNTHLANMLNLEVKNGICVNQFTETSEKNIFAIGDCSYHYNPHYETSLRLESVQNAVDQAKVAAAKICNTPFTYNSIPWFWSDQFDTKLQIVGVSDGYTDKVIRKEEGNKVSIWYFKNDELLSVDAINNAKAYVIGMKCIKEKLYINKGNLKDIDLPLKPANIIEKELSPMK</sequence>
<evidence type="ECO:0000256" key="3">
    <source>
        <dbReference type="ARBA" id="ARBA00022827"/>
    </source>
</evidence>
<evidence type="ECO:0000313" key="7">
    <source>
        <dbReference type="EMBL" id="NLR90146.1"/>
    </source>
</evidence>
<name>A0A7X8SH44_9BACT</name>
<dbReference type="PRINTS" id="PR00368">
    <property type="entry name" value="FADPNR"/>
</dbReference>
<dbReference type="InterPro" id="IPR028202">
    <property type="entry name" value="Reductase_C"/>
</dbReference>
<comment type="caution">
    <text evidence="7">The sequence shown here is derived from an EMBL/GenBank/DDBJ whole genome shotgun (WGS) entry which is preliminary data.</text>
</comment>
<dbReference type="PANTHER" id="PTHR43557:SF2">
    <property type="entry name" value="RIESKE DOMAIN-CONTAINING PROTEIN-RELATED"/>
    <property type="match status" value="1"/>
</dbReference>
<dbReference type="InterPro" id="IPR023753">
    <property type="entry name" value="FAD/NAD-binding_dom"/>
</dbReference>
<protein>
    <submittedName>
        <fullName evidence="7">NAD(P)/FAD-dependent oxidoreductase</fullName>
    </submittedName>
</protein>
<dbReference type="SUPFAM" id="SSF51905">
    <property type="entry name" value="FAD/NAD(P)-binding domain"/>
    <property type="match status" value="2"/>
</dbReference>
<evidence type="ECO:0000256" key="2">
    <source>
        <dbReference type="ARBA" id="ARBA00022630"/>
    </source>
</evidence>
<proteinExistence type="predicted"/>
<evidence type="ECO:0000256" key="1">
    <source>
        <dbReference type="ARBA" id="ARBA00001974"/>
    </source>
</evidence>
<dbReference type="RefSeq" id="WP_168880822.1">
    <property type="nucleotide sequence ID" value="NZ_JABAIL010000001.1"/>
</dbReference>
<gene>
    <name evidence="7" type="ORF">HGP29_02965</name>
</gene>
<dbReference type="EMBL" id="JABAIL010000001">
    <property type="protein sequence ID" value="NLR90146.1"/>
    <property type="molecule type" value="Genomic_DNA"/>
</dbReference>
<dbReference type="Gene3D" id="3.50.50.60">
    <property type="entry name" value="FAD/NAD(P)-binding domain"/>
    <property type="match status" value="2"/>
</dbReference>
<evidence type="ECO:0000256" key="4">
    <source>
        <dbReference type="ARBA" id="ARBA00023002"/>
    </source>
</evidence>
<feature type="domain" description="Reductase C-terminal" evidence="6">
    <location>
        <begin position="327"/>
        <end position="408"/>
    </location>
</feature>
<evidence type="ECO:0000259" key="6">
    <source>
        <dbReference type="Pfam" id="PF14759"/>
    </source>
</evidence>
<evidence type="ECO:0000313" key="8">
    <source>
        <dbReference type="Proteomes" id="UP000585050"/>
    </source>
</evidence>
<reference evidence="7 8" key="1">
    <citation type="submission" date="2020-04" db="EMBL/GenBank/DDBJ databases">
        <title>Flammeovirga sp. SR4, a novel species isolated from seawater.</title>
        <authorList>
            <person name="Wang X."/>
        </authorList>
    </citation>
    <scope>NUCLEOTIDE SEQUENCE [LARGE SCALE GENOMIC DNA]</scope>
    <source>
        <strain evidence="7 8">SR4</strain>
    </source>
</reference>
<evidence type="ECO:0000259" key="5">
    <source>
        <dbReference type="Pfam" id="PF07992"/>
    </source>
</evidence>
<accession>A0A7X8SH44</accession>
<dbReference type="Pfam" id="PF07992">
    <property type="entry name" value="Pyr_redox_2"/>
    <property type="match status" value="1"/>
</dbReference>
<dbReference type="InterPro" id="IPR036188">
    <property type="entry name" value="FAD/NAD-bd_sf"/>
</dbReference>
<dbReference type="Gene3D" id="3.30.390.30">
    <property type="match status" value="1"/>
</dbReference>
<dbReference type="PANTHER" id="PTHR43557">
    <property type="entry name" value="APOPTOSIS-INDUCING FACTOR 1"/>
    <property type="match status" value="1"/>
</dbReference>
<dbReference type="SUPFAM" id="SSF55424">
    <property type="entry name" value="FAD/NAD-linked reductases, dimerisation (C-terminal) domain"/>
    <property type="match status" value="1"/>
</dbReference>